<accession>A0ABN6Y852</accession>
<name>A0ABN6Y852_9MICO</name>
<proteinExistence type="predicted"/>
<protein>
    <submittedName>
        <fullName evidence="1">Uncharacterized protein</fullName>
    </submittedName>
</protein>
<organism evidence="1 2">
    <name type="scientific">Agromyces marinus</name>
    <dbReference type="NCBI Taxonomy" id="1389020"/>
    <lineage>
        <taxon>Bacteria</taxon>
        <taxon>Bacillati</taxon>
        <taxon>Actinomycetota</taxon>
        <taxon>Actinomycetes</taxon>
        <taxon>Micrococcales</taxon>
        <taxon>Microbacteriaceae</taxon>
        <taxon>Agromyces</taxon>
    </lineage>
</organism>
<dbReference type="RefSeq" id="WP_234661537.1">
    <property type="nucleotide sequence ID" value="NZ_AP027734.1"/>
</dbReference>
<dbReference type="Proteomes" id="UP001321477">
    <property type="component" value="Chromosome"/>
</dbReference>
<gene>
    <name evidence="1" type="ORF">GCM10025870_04560</name>
</gene>
<dbReference type="EMBL" id="AP027734">
    <property type="protein sequence ID" value="BDZ53383.1"/>
    <property type="molecule type" value="Genomic_DNA"/>
</dbReference>
<evidence type="ECO:0000313" key="1">
    <source>
        <dbReference type="EMBL" id="BDZ53383.1"/>
    </source>
</evidence>
<keyword evidence="2" id="KW-1185">Reference proteome</keyword>
<reference evidence="2" key="1">
    <citation type="journal article" date="2019" name="Int. J. Syst. Evol. Microbiol.">
        <title>The Global Catalogue of Microorganisms (GCM) 10K type strain sequencing project: providing services to taxonomists for standard genome sequencing and annotation.</title>
        <authorList>
            <consortium name="The Broad Institute Genomics Platform"/>
            <consortium name="The Broad Institute Genome Sequencing Center for Infectious Disease"/>
            <person name="Wu L."/>
            <person name="Ma J."/>
        </authorList>
    </citation>
    <scope>NUCLEOTIDE SEQUENCE [LARGE SCALE GENOMIC DNA]</scope>
    <source>
        <strain evidence="2">NBRC 109019</strain>
    </source>
</reference>
<evidence type="ECO:0000313" key="2">
    <source>
        <dbReference type="Proteomes" id="UP001321477"/>
    </source>
</evidence>
<sequence>MSTGDLDVDEPMEHDLAASAADALESIDAAPLEERAARFDALAERLRRELERSDPARAAG</sequence>